<feature type="transmembrane region" description="Helical" evidence="1">
    <location>
        <begin position="358"/>
        <end position="373"/>
    </location>
</feature>
<feature type="transmembrane region" description="Helical" evidence="1">
    <location>
        <begin position="511"/>
        <end position="531"/>
    </location>
</feature>
<keyword evidence="1" id="KW-0812">Transmembrane</keyword>
<feature type="transmembrane region" description="Helical" evidence="1">
    <location>
        <begin position="285"/>
        <end position="309"/>
    </location>
</feature>
<gene>
    <name evidence="3" type="ORF">MUG09_03415</name>
</gene>
<feature type="transmembrane region" description="Helical" evidence="1">
    <location>
        <begin position="452"/>
        <end position="475"/>
    </location>
</feature>
<dbReference type="EMBL" id="CP094929">
    <property type="protein sequence ID" value="UOM52754.1"/>
    <property type="molecule type" value="Genomic_DNA"/>
</dbReference>
<feature type="transmembrane region" description="Helical" evidence="1">
    <location>
        <begin position="9"/>
        <end position="28"/>
    </location>
</feature>
<keyword evidence="1" id="KW-1133">Transmembrane helix</keyword>
<protein>
    <submittedName>
        <fullName evidence="3">TRAP transporter permease</fullName>
    </submittedName>
</protein>
<feature type="transmembrane region" description="Helical" evidence="1">
    <location>
        <begin position="99"/>
        <end position="131"/>
    </location>
</feature>
<feature type="transmembrane region" description="Helical" evidence="1">
    <location>
        <begin position="385"/>
        <end position="407"/>
    </location>
</feature>
<feature type="transmembrane region" description="Helical" evidence="1">
    <location>
        <begin position="537"/>
        <end position="560"/>
    </location>
</feature>
<feature type="domain" description="TRAP C4-dicarboxylate transport system permease DctM subunit" evidence="2">
    <location>
        <begin position="108"/>
        <end position="536"/>
    </location>
</feature>
<dbReference type="Proteomes" id="UP000829708">
    <property type="component" value="Chromosome"/>
</dbReference>
<evidence type="ECO:0000256" key="1">
    <source>
        <dbReference type="SAM" id="Phobius"/>
    </source>
</evidence>
<evidence type="ECO:0000313" key="4">
    <source>
        <dbReference type="Proteomes" id="UP000829708"/>
    </source>
</evidence>
<reference evidence="4" key="1">
    <citation type="journal article" date="2024" name="J Bioinform Genom">
        <title>Complete genome sequence of the type strain bacterium Sphaerochaeta associata GLS2t (VKM B-2742)t.</title>
        <authorList>
            <person name="Troshina O.Y."/>
            <person name="Tepeeva A.N."/>
            <person name="Arzamasceva V.O."/>
            <person name="Whitman W.B."/>
            <person name="Varghese N."/>
            <person name="Shapiro N."/>
            <person name="Woyke T."/>
            <person name="Kripides N.C."/>
            <person name="Vasilenko O.V."/>
        </authorList>
    </citation>
    <scope>NUCLEOTIDE SEQUENCE [LARGE SCALE GENOMIC DNA]</scope>
    <source>
        <strain evidence="4">GLS2T</strain>
    </source>
</reference>
<evidence type="ECO:0000313" key="3">
    <source>
        <dbReference type="EMBL" id="UOM52754.1"/>
    </source>
</evidence>
<feature type="transmembrane region" description="Helical" evidence="1">
    <location>
        <begin position="152"/>
        <end position="185"/>
    </location>
</feature>
<dbReference type="InterPro" id="IPR010656">
    <property type="entry name" value="DctM"/>
</dbReference>
<evidence type="ECO:0000259" key="2">
    <source>
        <dbReference type="Pfam" id="PF06808"/>
    </source>
</evidence>
<keyword evidence="4" id="KW-1185">Reference proteome</keyword>
<keyword evidence="1" id="KW-0472">Membrane</keyword>
<feature type="transmembrane region" description="Helical" evidence="1">
    <location>
        <begin position="481"/>
        <end position="499"/>
    </location>
</feature>
<sequence length="623" mass="66100">MYVRKVAKYLNESAALCLTLFVIYTAVVGIRVDMIQRGMVLLFVMIMVFSAELSKDKINYLVKGIIALLMITAGYSLLYQVTNFRQIAVSMGSINAFEFFLGAALIGILLIATKLTIGWPIVIISSLFILYTRFGSVLPGMFRHRGYRWSRIISHMVTGTSGIFGTPLGTAATMVVMFIIFGSFLEASGGSAFFMDLAIALTGKSKGGPAKAAVISSALMGTISGNAASNVVTTGTFTIPLMKKTGYESHVAGAIEAVASTGGQIMPPVMGAAAFIMAEMMGLQYSIIVLAAIIPSVLYYISVFTMVHFEAVKKDISSMSESEMPDLRETWKKNWHTLLSIVVLVASLAMRYSPVKSALFGIVTALVCSYFRSHTRITPRKLLDALLSAGQNVVGVAIACSCAGIIIGSVSLTGLGLKISSIIIAASGGNLLLALLFTFVTLIILGMGMPTAAAYIMVATLVAPGLIEMGLHPIAAHMFCLYGAVMSSITPPVALAAYAASGIAKANPMKIGFTACKFGLVAFIVPFFFAYQPALLWIGNATEIVQAILTSVVGVVVLAACLQGHARVKVSLPLRVIGFIGALALMYPEVVTDFAGLVLVAIAMVPQVFKRKEKTIDMPKLGG</sequence>
<accession>A0ABY4DFF7</accession>
<feature type="transmembrane region" description="Helical" evidence="1">
    <location>
        <begin position="34"/>
        <end position="53"/>
    </location>
</feature>
<dbReference type="PANTHER" id="PTHR43849">
    <property type="entry name" value="BLL3936 PROTEIN"/>
    <property type="match status" value="1"/>
</dbReference>
<dbReference type="PANTHER" id="PTHR43849:SF2">
    <property type="entry name" value="BLL3936 PROTEIN"/>
    <property type="match status" value="1"/>
</dbReference>
<feature type="transmembrane region" description="Helical" evidence="1">
    <location>
        <begin position="334"/>
        <end position="352"/>
    </location>
</feature>
<proteinExistence type="predicted"/>
<dbReference type="NCBIfam" id="TIGR02123">
    <property type="entry name" value="TRAP_fused"/>
    <property type="match status" value="1"/>
</dbReference>
<dbReference type="InterPro" id="IPR011853">
    <property type="entry name" value="TRAP_DctM-Dct_fused"/>
</dbReference>
<dbReference type="Pfam" id="PF06808">
    <property type="entry name" value="DctM"/>
    <property type="match status" value="1"/>
</dbReference>
<organism evidence="3 4">
    <name type="scientific">Sphaerochaeta associata</name>
    <dbReference type="NCBI Taxonomy" id="1129264"/>
    <lineage>
        <taxon>Bacteria</taxon>
        <taxon>Pseudomonadati</taxon>
        <taxon>Spirochaetota</taxon>
        <taxon>Spirochaetia</taxon>
        <taxon>Spirochaetales</taxon>
        <taxon>Sphaerochaetaceae</taxon>
        <taxon>Sphaerochaeta</taxon>
    </lineage>
</organism>
<feature type="transmembrane region" description="Helical" evidence="1">
    <location>
        <begin position="60"/>
        <end position="79"/>
    </location>
</feature>
<name>A0ABY4DFF7_9SPIR</name>
<dbReference type="RefSeq" id="WP_244775352.1">
    <property type="nucleotide sequence ID" value="NZ_CP094929.1"/>
</dbReference>
<feature type="transmembrane region" description="Helical" evidence="1">
    <location>
        <begin position="419"/>
        <end position="445"/>
    </location>
</feature>